<evidence type="ECO:0000313" key="1">
    <source>
        <dbReference type="EMBL" id="KAI0055063.1"/>
    </source>
</evidence>
<evidence type="ECO:0000313" key="2">
    <source>
        <dbReference type="Proteomes" id="UP000814140"/>
    </source>
</evidence>
<reference evidence="1" key="1">
    <citation type="submission" date="2021-03" db="EMBL/GenBank/DDBJ databases">
        <authorList>
            <consortium name="DOE Joint Genome Institute"/>
            <person name="Ahrendt S."/>
            <person name="Looney B.P."/>
            <person name="Miyauchi S."/>
            <person name="Morin E."/>
            <person name="Drula E."/>
            <person name="Courty P.E."/>
            <person name="Chicoki N."/>
            <person name="Fauchery L."/>
            <person name="Kohler A."/>
            <person name="Kuo A."/>
            <person name="Labutti K."/>
            <person name="Pangilinan J."/>
            <person name="Lipzen A."/>
            <person name="Riley R."/>
            <person name="Andreopoulos W."/>
            <person name="He G."/>
            <person name="Johnson J."/>
            <person name="Barry K.W."/>
            <person name="Grigoriev I.V."/>
            <person name="Nagy L."/>
            <person name="Hibbett D."/>
            <person name="Henrissat B."/>
            <person name="Matheny P.B."/>
            <person name="Labbe J."/>
            <person name="Martin F."/>
        </authorList>
    </citation>
    <scope>NUCLEOTIDE SEQUENCE</scope>
    <source>
        <strain evidence="1">HHB10654</strain>
    </source>
</reference>
<reference evidence="1" key="2">
    <citation type="journal article" date="2022" name="New Phytol.">
        <title>Evolutionary transition to the ectomycorrhizal habit in the genomes of a hyperdiverse lineage of mushroom-forming fungi.</title>
        <authorList>
            <person name="Looney B."/>
            <person name="Miyauchi S."/>
            <person name="Morin E."/>
            <person name="Drula E."/>
            <person name="Courty P.E."/>
            <person name="Kohler A."/>
            <person name="Kuo A."/>
            <person name="LaButti K."/>
            <person name="Pangilinan J."/>
            <person name="Lipzen A."/>
            <person name="Riley R."/>
            <person name="Andreopoulos W."/>
            <person name="He G."/>
            <person name="Johnson J."/>
            <person name="Nolan M."/>
            <person name="Tritt A."/>
            <person name="Barry K.W."/>
            <person name="Grigoriev I.V."/>
            <person name="Nagy L.G."/>
            <person name="Hibbett D."/>
            <person name="Henrissat B."/>
            <person name="Matheny P.B."/>
            <person name="Labbe J."/>
            <person name="Martin F.M."/>
        </authorList>
    </citation>
    <scope>NUCLEOTIDE SEQUENCE</scope>
    <source>
        <strain evidence="1">HHB10654</strain>
    </source>
</reference>
<name>A0ACB8SF02_9AGAM</name>
<dbReference type="EMBL" id="MU277314">
    <property type="protein sequence ID" value="KAI0055063.1"/>
    <property type="molecule type" value="Genomic_DNA"/>
</dbReference>
<keyword evidence="2" id="KW-1185">Reference proteome</keyword>
<gene>
    <name evidence="1" type="ORF">BV25DRAFT_1769888</name>
</gene>
<sequence length="132" mass="15359">QWVRETISFLQDGLDEQEWATAIVQWMKMEKLLGFPDRKDRAHWLDGGKKRPAVVGDWMKRHRDYAKPPVIKNVAQFADAWRDWWSSMQPSWRSDGADWPLSRNAPDGESWSEVTKGGPNGVVLVLIALVWW</sequence>
<proteinExistence type="predicted"/>
<protein>
    <submittedName>
        <fullName evidence="1">Uncharacterized protein</fullName>
    </submittedName>
</protein>
<dbReference type="Proteomes" id="UP000814140">
    <property type="component" value="Unassembled WGS sequence"/>
</dbReference>
<accession>A0ACB8SF02</accession>
<comment type="caution">
    <text evidence="1">The sequence shown here is derived from an EMBL/GenBank/DDBJ whole genome shotgun (WGS) entry which is preliminary data.</text>
</comment>
<feature type="non-terminal residue" evidence="1">
    <location>
        <position position="1"/>
    </location>
</feature>
<feature type="non-terminal residue" evidence="1">
    <location>
        <position position="132"/>
    </location>
</feature>
<organism evidence="1 2">
    <name type="scientific">Artomyces pyxidatus</name>
    <dbReference type="NCBI Taxonomy" id="48021"/>
    <lineage>
        <taxon>Eukaryota</taxon>
        <taxon>Fungi</taxon>
        <taxon>Dikarya</taxon>
        <taxon>Basidiomycota</taxon>
        <taxon>Agaricomycotina</taxon>
        <taxon>Agaricomycetes</taxon>
        <taxon>Russulales</taxon>
        <taxon>Auriscalpiaceae</taxon>
        <taxon>Artomyces</taxon>
    </lineage>
</organism>